<dbReference type="RefSeq" id="WP_104712037.1">
    <property type="nucleotide sequence ID" value="NZ_PTRA01000001.1"/>
</dbReference>
<evidence type="ECO:0000259" key="1">
    <source>
        <dbReference type="Pfam" id="PF00534"/>
    </source>
</evidence>
<proteinExistence type="predicted"/>
<dbReference type="Gene3D" id="3.40.50.2000">
    <property type="entry name" value="Glycogen Phosphorylase B"/>
    <property type="match status" value="2"/>
</dbReference>
<sequence length="392" mass="44624">MKKILFISHDANRAGAQILLLRFLKKLKQLPEYQFKVLLKHGGTLIRDFERVAPVYHWYHRDTQQRSKVSRLLNRKTFHDQVLQEIQNEGFDLIVSNTITNGDLLNLLRPLVSCPIVTYAHEMPMGISMYTDPSSFNQTLRHTSQYWACSQAQRLVYIERFGISPESIAVLPSLLPDGAWDLQPSAEATQQIRQLLDLPEQALLVGAVGTFDWRKGIDVFVQLARQSTPNTHFVWVGGHEHQVEYHMITEDLRRLGLSDRVHLIPHSDRPFDFMATFDVFVLTSREEPYPLVVLEAALLAKPIVCFAQSGGAPDFVESDAGFVADYLDTQMMSQQITQLLGDPALREAMGNKAREKVFARHQDDHAMQVFVQLLETSLAETRGSKPTRATYP</sequence>
<organism evidence="2 3">
    <name type="scientific">Siphonobacter curvatus</name>
    <dbReference type="NCBI Taxonomy" id="2094562"/>
    <lineage>
        <taxon>Bacteria</taxon>
        <taxon>Pseudomonadati</taxon>
        <taxon>Bacteroidota</taxon>
        <taxon>Cytophagia</taxon>
        <taxon>Cytophagales</taxon>
        <taxon>Cytophagaceae</taxon>
        <taxon>Siphonobacter</taxon>
    </lineage>
</organism>
<dbReference type="GO" id="GO:0016757">
    <property type="term" value="F:glycosyltransferase activity"/>
    <property type="evidence" value="ECO:0007669"/>
    <property type="project" value="InterPro"/>
</dbReference>
<dbReference type="CDD" id="cd03801">
    <property type="entry name" value="GT4_PimA-like"/>
    <property type="match status" value="1"/>
</dbReference>
<dbReference type="PANTHER" id="PTHR12526">
    <property type="entry name" value="GLYCOSYLTRANSFERASE"/>
    <property type="match status" value="1"/>
</dbReference>
<dbReference type="AlphaFoldDB" id="A0A2S7IQU3"/>
<dbReference type="PANTHER" id="PTHR12526:SF637">
    <property type="entry name" value="GLYCOSYLTRANSFERASE EPSF-RELATED"/>
    <property type="match status" value="1"/>
</dbReference>
<dbReference type="Proteomes" id="UP000239590">
    <property type="component" value="Unassembled WGS sequence"/>
</dbReference>
<reference evidence="3" key="1">
    <citation type="submission" date="2018-02" db="EMBL/GenBank/DDBJ databases">
        <title>Genome sequencing of Solimonas sp. HR-BB.</title>
        <authorList>
            <person name="Lee Y."/>
            <person name="Jeon C.O."/>
        </authorList>
    </citation>
    <scope>NUCLEOTIDE SEQUENCE [LARGE SCALE GENOMIC DNA]</scope>
    <source>
        <strain evidence="3">HR-U</strain>
    </source>
</reference>
<evidence type="ECO:0000313" key="3">
    <source>
        <dbReference type="Proteomes" id="UP000239590"/>
    </source>
</evidence>
<gene>
    <name evidence="2" type="ORF">C5O19_10850</name>
</gene>
<dbReference type="InterPro" id="IPR001296">
    <property type="entry name" value="Glyco_trans_1"/>
</dbReference>
<keyword evidence="3" id="KW-1185">Reference proteome</keyword>
<dbReference type="EMBL" id="PTRA01000001">
    <property type="protein sequence ID" value="PQA60085.1"/>
    <property type="molecule type" value="Genomic_DNA"/>
</dbReference>
<accession>A0A2S7IQU3</accession>
<feature type="domain" description="Glycosyl transferase family 1" evidence="1">
    <location>
        <begin position="191"/>
        <end position="355"/>
    </location>
</feature>
<name>A0A2S7IQU3_9BACT</name>
<dbReference type="SUPFAM" id="SSF53756">
    <property type="entry name" value="UDP-Glycosyltransferase/glycogen phosphorylase"/>
    <property type="match status" value="1"/>
</dbReference>
<protein>
    <recommendedName>
        <fullName evidence="1">Glycosyl transferase family 1 domain-containing protein</fullName>
    </recommendedName>
</protein>
<dbReference type="OrthoDB" id="655095at2"/>
<evidence type="ECO:0000313" key="2">
    <source>
        <dbReference type="EMBL" id="PQA60085.1"/>
    </source>
</evidence>
<comment type="caution">
    <text evidence="2">The sequence shown here is derived from an EMBL/GenBank/DDBJ whole genome shotgun (WGS) entry which is preliminary data.</text>
</comment>
<dbReference type="Pfam" id="PF00534">
    <property type="entry name" value="Glycos_transf_1"/>
    <property type="match status" value="1"/>
</dbReference>